<evidence type="ECO:0000256" key="4">
    <source>
        <dbReference type="ARBA" id="ARBA00022519"/>
    </source>
</evidence>
<keyword evidence="6 8" id="KW-1133">Transmembrane helix</keyword>
<dbReference type="Proteomes" id="UP000094023">
    <property type="component" value="Unassembled WGS sequence"/>
</dbReference>
<evidence type="ECO:0000256" key="7">
    <source>
        <dbReference type="ARBA" id="ARBA00023136"/>
    </source>
</evidence>
<proteinExistence type="inferred from homology"/>
<keyword evidence="5 8" id="KW-0812">Transmembrane</keyword>
<keyword evidence="4" id="KW-0997">Cell inner membrane</keyword>
<dbReference type="InterPro" id="IPR019689">
    <property type="entry name" value="Toxin_GhoT/OrtT"/>
</dbReference>
<evidence type="ECO:0000313" key="10">
    <source>
        <dbReference type="Proteomes" id="UP000094023"/>
    </source>
</evidence>
<comment type="similarity">
    <text evidence="2">Belongs to the GhoT/OrtT toxin family.</text>
</comment>
<dbReference type="RefSeq" id="WP_066746671.1">
    <property type="nucleotide sequence ID" value="NZ_LXEN01000024.1"/>
</dbReference>
<comment type="subcellular location">
    <subcellularLocation>
        <location evidence="1">Cell inner membrane</location>
        <topology evidence="1">Multi-pass membrane protein</topology>
    </subcellularLocation>
</comment>
<name>A0A198GEW9_9GAMM</name>
<evidence type="ECO:0000313" key="9">
    <source>
        <dbReference type="EMBL" id="OAT35992.1"/>
    </source>
</evidence>
<dbReference type="OrthoDB" id="6413705at2"/>
<evidence type="ECO:0000256" key="5">
    <source>
        <dbReference type="ARBA" id="ARBA00022692"/>
    </source>
</evidence>
<dbReference type="Pfam" id="PF10753">
    <property type="entry name" value="Toxin_GhoT_OrtT"/>
    <property type="match status" value="1"/>
</dbReference>
<dbReference type="EMBL" id="LXEN01000024">
    <property type="protein sequence ID" value="OAT35992.1"/>
    <property type="molecule type" value="Genomic_DNA"/>
</dbReference>
<accession>A0A198GEW9</accession>
<feature type="transmembrane region" description="Helical" evidence="8">
    <location>
        <begin position="38"/>
        <end position="58"/>
    </location>
</feature>
<keyword evidence="7 8" id="KW-0472">Membrane</keyword>
<keyword evidence="3" id="KW-1003">Cell membrane</keyword>
<evidence type="ECO:0008006" key="11">
    <source>
        <dbReference type="Google" id="ProtNLM"/>
    </source>
</evidence>
<dbReference type="PATRIC" id="fig|1354337.4.peg.565"/>
<sequence>MSTIATVGIGYLIGAAVSFIITFFLTKDPSLAMRLLSAFLIAITWPMSFPMALIFSLFS</sequence>
<reference evidence="9 10" key="1">
    <citation type="submission" date="2016-04" db="EMBL/GenBank/DDBJ databases">
        <title>ATOL: Assembling a taxonomically balanced genome-scale reconstruction of the evolutionary history of the Enterobacteriaceae.</title>
        <authorList>
            <person name="Plunkett G.III."/>
            <person name="Neeno-Eckwall E.C."/>
            <person name="Glasner J.D."/>
            <person name="Perna N.T."/>
        </authorList>
    </citation>
    <scope>NUCLEOTIDE SEQUENCE [LARGE SCALE GENOMIC DNA]</scope>
    <source>
        <strain evidence="9 10">ATCC 19692</strain>
    </source>
</reference>
<dbReference type="AlphaFoldDB" id="A0A198GEW9"/>
<evidence type="ECO:0000256" key="3">
    <source>
        <dbReference type="ARBA" id="ARBA00022475"/>
    </source>
</evidence>
<evidence type="ECO:0000256" key="6">
    <source>
        <dbReference type="ARBA" id="ARBA00022989"/>
    </source>
</evidence>
<evidence type="ECO:0000256" key="8">
    <source>
        <dbReference type="SAM" id="Phobius"/>
    </source>
</evidence>
<comment type="caution">
    <text evidence="9">The sequence shown here is derived from an EMBL/GenBank/DDBJ whole genome shotgun (WGS) entry which is preliminary data.</text>
</comment>
<evidence type="ECO:0000256" key="1">
    <source>
        <dbReference type="ARBA" id="ARBA00004429"/>
    </source>
</evidence>
<feature type="transmembrane region" description="Helical" evidence="8">
    <location>
        <begin position="6"/>
        <end position="26"/>
    </location>
</feature>
<gene>
    <name evidence="9" type="ORF">M983_0548</name>
</gene>
<organism evidence="9 10">
    <name type="scientific">Proteus myxofaciens ATCC 19692</name>
    <dbReference type="NCBI Taxonomy" id="1354337"/>
    <lineage>
        <taxon>Bacteria</taxon>
        <taxon>Pseudomonadati</taxon>
        <taxon>Pseudomonadota</taxon>
        <taxon>Gammaproteobacteria</taxon>
        <taxon>Enterobacterales</taxon>
        <taxon>Morganellaceae</taxon>
        <taxon>Proteus</taxon>
    </lineage>
</organism>
<evidence type="ECO:0000256" key="2">
    <source>
        <dbReference type="ARBA" id="ARBA00010408"/>
    </source>
</evidence>
<protein>
    <recommendedName>
        <fullName evidence="11">Inner membrane protein</fullName>
    </recommendedName>
</protein>
<keyword evidence="10" id="KW-1185">Reference proteome</keyword>
<dbReference type="GO" id="GO:0005886">
    <property type="term" value="C:plasma membrane"/>
    <property type="evidence" value="ECO:0007669"/>
    <property type="project" value="UniProtKB-SubCell"/>
</dbReference>